<evidence type="ECO:0000256" key="9">
    <source>
        <dbReference type="ARBA" id="ARBA00024867"/>
    </source>
</evidence>
<dbReference type="SUPFAM" id="SSF52172">
    <property type="entry name" value="CheY-like"/>
    <property type="match status" value="1"/>
</dbReference>
<gene>
    <name evidence="13" type="ORF">H9931_12625</name>
</gene>
<dbReference type="PANTHER" id="PTHR42713:SF3">
    <property type="entry name" value="TRANSCRIPTIONAL REGULATORY PROTEIN HPTR"/>
    <property type="match status" value="1"/>
</dbReference>
<keyword evidence="5" id="KW-0902">Two-component regulatory system</keyword>
<keyword evidence="6" id="KW-0805">Transcription regulation</keyword>
<dbReference type="GO" id="GO:0000160">
    <property type="term" value="P:phosphorelay signal transduction system"/>
    <property type="evidence" value="ECO:0007669"/>
    <property type="project" value="UniProtKB-KW"/>
</dbReference>
<evidence type="ECO:0000256" key="2">
    <source>
        <dbReference type="ARBA" id="ARBA00018672"/>
    </source>
</evidence>
<proteinExistence type="predicted"/>
<dbReference type="Gene3D" id="3.40.50.2300">
    <property type="match status" value="1"/>
</dbReference>
<keyword evidence="3" id="KW-0963">Cytoplasm</keyword>
<dbReference type="SMART" id="SM00342">
    <property type="entry name" value="HTH_ARAC"/>
    <property type="match status" value="1"/>
</dbReference>
<dbReference type="InterPro" id="IPR001789">
    <property type="entry name" value="Sig_transdc_resp-reg_receiver"/>
</dbReference>
<dbReference type="InterPro" id="IPR009057">
    <property type="entry name" value="Homeodomain-like_sf"/>
</dbReference>
<evidence type="ECO:0000256" key="6">
    <source>
        <dbReference type="ARBA" id="ARBA00023015"/>
    </source>
</evidence>
<dbReference type="PANTHER" id="PTHR42713">
    <property type="entry name" value="HISTIDINE KINASE-RELATED"/>
    <property type="match status" value="1"/>
</dbReference>
<reference evidence="13" key="2">
    <citation type="submission" date="2021-04" db="EMBL/GenBank/DDBJ databases">
        <authorList>
            <person name="Gilroy R."/>
        </authorList>
    </citation>
    <scope>NUCLEOTIDE SEQUENCE</scope>
    <source>
        <strain evidence="13">CHK198-12963</strain>
    </source>
</reference>
<keyword evidence="8" id="KW-0804">Transcription</keyword>
<dbReference type="EMBL" id="DWWB01000076">
    <property type="protein sequence ID" value="HJC67534.1"/>
    <property type="molecule type" value="Genomic_DNA"/>
</dbReference>
<dbReference type="GO" id="GO:0005737">
    <property type="term" value="C:cytoplasm"/>
    <property type="evidence" value="ECO:0007669"/>
    <property type="project" value="UniProtKB-SubCell"/>
</dbReference>
<evidence type="ECO:0000256" key="1">
    <source>
        <dbReference type="ARBA" id="ARBA00004496"/>
    </source>
</evidence>
<sequence length="494" mass="56133">MYRILIADDEGIVRDSLQFIIEKNFGEECQTAIARNGRQAIETAESFRPDIVLLDIQMPGLNGLKAMEEIRAQNPKVKALILTAYDNFDYAKEALRLGAVDYLMKPINKKVIVDRLTGIMREIDQERQKRRDALQAKEKMEAVIPIIENGFIISLIIQNEYEARGEQYRSLLNLKEDYGILIVLEWGEGRVGEVMENPVGSGIRGHQYYGKMAELVKVYFRAYISNIMGNKLVFVIPSQKGKLEYEDRVRIIEKARNLVAALKKLVGIDFRAGIGSVRPWDSMFDSYQEALNALRHGKRSVTHIDDLIVKDNKEKQQQAMEKMVLKAVSGGMEHEVLREAMVFAGWILKNRDCSFEDAKMQMMELFLLVKHMVRTQANGTSPGNEAMKSVFGAENEEELRQKFAAAMVELSRAVVIQNQGSGGVVSKAQEYIRQNFRKDLSLEEVAQSAGISPYYFSKLFKEETGINYMEYLTGIRIETAKRLLSNPTLSIKSS</sequence>
<name>A0A9D2PW90_9FIRM</name>
<evidence type="ECO:0000256" key="7">
    <source>
        <dbReference type="ARBA" id="ARBA00023125"/>
    </source>
</evidence>
<organism evidence="13 14">
    <name type="scientific">Candidatus Enterocloster excrementigallinarum</name>
    <dbReference type="NCBI Taxonomy" id="2838558"/>
    <lineage>
        <taxon>Bacteria</taxon>
        <taxon>Bacillati</taxon>
        <taxon>Bacillota</taxon>
        <taxon>Clostridia</taxon>
        <taxon>Lachnospirales</taxon>
        <taxon>Lachnospiraceae</taxon>
        <taxon>Enterocloster</taxon>
    </lineage>
</organism>
<dbReference type="Pfam" id="PF00072">
    <property type="entry name" value="Response_reg"/>
    <property type="match status" value="1"/>
</dbReference>
<dbReference type="InterPro" id="IPR011006">
    <property type="entry name" value="CheY-like_superfamily"/>
</dbReference>
<evidence type="ECO:0000256" key="3">
    <source>
        <dbReference type="ARBA" id="ARBA00022490"/>
    </source>
</evidence>
<dbReference type="PROSITE" id="PS01124">
    <property type="entry name" value="HTH_ARAC_FAMILY_2"/>
    <property type="match status" value="1"/>
</dbReference>
<evidence type="ECO:0000313" key="14">
    <source>
        <dbReference type="Proteomes" id="UP000823863"/>
    </source>
</evidence>
<feature type="domain" description="HTH araC/xylS-type" evidence="11">
    <location>
        <begin position="426"/>
        <end position="494"/>
    </location>
</feature>
<dbReference type="SMART" id="SM00448">
    <property type="entry name" value="REC"/>
    <property type="match status" value="1"/>
</dbReference>
<dbReference type="Pfam" id="PF00165">
    <property type="entry name" value="HTH_AraC"/>
    <property type="match status" value="1"/>
</dbReference>
<reference evidence="13" key="1">
    <citation type="journal article" date="2021" name="PeerJ">
        <title>Extensive microbial diversity within the chicken gut microbiome revealed by metagenomics and culture.</title>
        <authorList>
            <person name="Gilroy R."/>
            <person name="Ravi A."/>
            <person name="Getino M."/>
            <person name="Pursley I."/>
            <person name="Horton D.L."/>
            <person name="Alikhan N.F."/>
            <person name="Baker D."/>
            <person name="Gharbi K."/>
            <person name="Hall N."/>
            <person name="Watson M."/>
            <person name="Adriaenssens E.M."/>
            <person name="Foster-Nyarko E."/>
            <person name="Jarju S."/>
            <person name="Secka A."/>
            <person name="Antonio M."/>
            <person name="Oren A."/>
            <person name="Chaudhuri R.R."/>
            <person name="La Ragione R."/>
            <person name="Hildebrand F."/>
            <person name="Pallen M.J."/>
        </authorList>
    </citation>
    <scope>NUCLEOTIDE SEQUENCE</scope>
    <source>
        <strain evidence="13">CHK198-12963</strain>
    </source>
</reference>
<keyword evidence="4 10" id="KW-0597">Phosphoprotein</keyword>
<comment type="caution">
    <text evidence="13">The sequence shown here is derived from an EMBL/GenBank/DDBJ whole genome shotgun (WGS) entry which is preliminary data.</text>
</comment>
<keyword evidence="7" id="KW-0238">DNA-binding</keyword>
<dbReference type="GO" id="GO:0043565">
    <property type="term" value="F:sequence-specific DNA binding"/>
    <property type="evidence" value="ECO:0007669"/>
    <property type="project" value="InterPro"/>
</dbReference>
<evidence type="ECO:0000259" key="12">
    <source>
        <dbReference type="PROSITE" id="PS50110"/>
    </source>
</evidence>
<evidence type="ECO:0000256" key="5">
    <source>
        <dbReference type="ARBA" id="ARBA00023012"/>
    </source>
</evidence>
<dbReference type="Proteomes" id="UP000823863">
    <property type="component" value="Unassembled WGS sequence"/>
</dbReference>
<evidence type="ECO:0000256" key="4">
    <source>
        <dbReference type="ARBA" id="ARBA00022553"/>
    </source>
</evidence>
<dbReference type="SUPFAM" id="SSF46689">
    <property type="entry name" value="Homeodomain-like"/>
    <property type="match status" value="1"/>
</dbReference>
<comment type="subcellular location">
    <subcellularLocation>
        <location evidence="1">Cytoplasm</location>
    </subcellularLocation>
</comment>
<accession>A0A9D2PW90</accession>
<feature type="domain" description="Response regulatory" evidence="12">
    <location>
        <begin position="3"/>
        <end position="120"/>
    </location>
</feature>
<dbReference type="AlphaFoldDB" id="A0A9D2PW90"/>
<comment type="function">
    <text evidence="9">May play the central regulatory role in sporulation. It may be an element of the effector pathway responsible for the activation of sporulation genes in response to nutritional stress. Spo0A may act in concert with spo0H (a sigma factor) to control the expression of some genes that are critical to the sporulation process.</text>
</comment>
<feature type="modified residue" description="4-aspartylphosphate" evidence="10">
    <location>
        <position position="55"/>
    </location>
</feature>
<dbReference type="GO" id="GO:0003700">
    <property type="term" value="F:DNA-binding transcription factor activity"/>
    <property type="evidence" value="ECO:0007669"/>
    <property type="project" value="InterPro"/>
</dbReference>
<evidence type="ECO:0000256" key="8">
    <source>
        <dbReference type="ARBA" id="ARBA00023163"/>
    </source>
</evidence>
<dbReference type="CDD" id="cd17536">
    <property type="entry name" value="REC_YesN-like"/>
    <property type="match status" value="1"/>
</dbReference>
<protein>
    <recommendedName>
        <fullName evidence="2">Stage 0 sporulation protein A homolog</fullName>
    </recommendedName>
</protein>
<dbReference type="Pfam" id="PF17853">
    <property type="entry name" value="GGDEF_2"/>
    <property type="match status" value="1"/>
</dbReference>
<dbReference type="InterPro" id="IPR051552">
    <property type="entry name" value="HptR"/>
</dbReference>
<dbReference type="Gene3D" id="1.10.10.60">
    <property type="entry name" value="Homeodomain-like"/>
    <property type="match status" value="1"/>
</dbReference>
<evidence type="ECO:0000256" key="10">
    <source>
        <dbReference type="PROSITE-ProRule" id="PRU00169"/>
    </source>
</evidence>
<evidence type="ECO:0000313" key="13">
    <source>
        <dbReference type="EMBL" id="HJC67534.1"/>
    </source>
</evidence>
<evidence type="ECO:0000259" key="11">
    <source>
        <dbReference type="PROSITE" id="PS01124"/>
    </source>
</evidence>
<dbReference type="PROSITE" id="PS50110">
    <property type="entry name" value="RESPONSE_REGULATORY"/>
    <property type="match status" value="1"/>
</dbReference>
<dbReference type="InterPro" id="IPR018060">
    <property type="entry name" value="HTH_AraC"/>
</dbReference>
<dbReference type="InterPro" id="IPR041522">
    <property type="entry name" value="CdaR_GGDEF"/>
</dbReference>